<dbReference type="NCBIfam" id="TIGR00527">
    <property type="entry name" value="gcvH"/>
    <property type="match status" value="1"/>
</dbReference>
<dbReference type="PANTHER" id="PTHR11715">
    <property type="entry name" value="GLYCINE CLEAVAGE SYSTEM H PROTEIN"/>
    <property type="match status" value="1"/>
</dbReference>
<dbReference type="PANTHER" id="PTHR11715:SF3">
    <property type="entry name" value="GLYCINE CLEAVAGE SYSTEM H PROTEIN-RELATED"/>
    <property type="match status" value="1"/>
</dbReference>
<dbReference type="InterPro" id="IPR033753">
    <property type="entry name" value="GCV_H/Fam206"/>
</dbReference>
<dbReference type="SUPFAM" id="SSF51230">
    <property type="entry name" value="Single hybrid motif"/>
    <property type="match status" value="1"/>
</dbReference>
<dbReference type="GO" id="GO:0005739">
    <property type="term" value="C:mitochondrion"/>
    <property type="evidence" value="ECO:0007669"/>
    <property type="project" value="UniProtKB-SubCell"/>
</dbReference>
<evidence type="ECO:0000256" key="3">
    <source>
        <dbReference type="ARBA" id="ARBA00022946"/>
    </source>
</evidence>
<dbReference type="EMBL" id="NAJN01000721">
    <property type="protein sequence ID" value="TKA69553.1"/>
    <property type="molecule type" value="Genomic_DNA"/>
</dbReference>
<evidence type="ECO:0000313" key="7">
    <source>
        <dbReference type="EMBL" id="TKA69553.1"/>
    </source>
</evidence>
<feature type="modified residue" description="N6-lipoyllysine" evidence="4">
    <location>
        <position position="86"/>
    </location>
</feature>
<dbReference type="GO" id="GO:0019464">
    <property type="term" value="P:glycine decarboxylation via glycine cleavage system"/>
    <property type="evidence" value="ECO:0007669"/>
    <property type="project" value="UniProtKB-UniRule"/>
</dbReference>
<gene>
    <name evidence="7" type="ORF">B0A49_05737</name>
</gene>
<comment type="similarity">
    <text evidence="1 5">Belongs to the GcvH family.</text>
</comment>
<organism evidence="7 8">
    <name type="scientific">Cryomyces minteri</name>
    <dbReference type="NCBI Taxonomy" id="331657"/>
    <lineage>
        <taxon>Eukaryota</taxon>
        <taxon>Fungi</taxon>
        <taxon>Dikarya</taxon>
        <taxon>Ascomycota</taxon>
        <taxon>Pezizomycotina</taxon>
        <taxon>Dothideomycetes</taxon>
        <taxon>Dothideomycetes incertae sedis</taxon>
        <taxon>Cryomyces</taxon>
    </lineage>
</organism>
<evidence type="ECO:0000313" key="8">
    <source>
        <dbReference type="Proteomes" id="UP000308768"/>
    </source>
</evidence>
<dbReference type="HAMAP" id="MF_00272">
    <property type="entry name" value="GcvH"/>
    <property type="match status" value="1"/>
</dbReference>
<comment type="subcellular location">
    <subcellularLocation>
        <location evidence="5">Mitochondrion</location>
    </subcellularLocation>
</comment>
<dbReference type="InterPro" id="IPR017453">
    <property type="entry name" value="GCV_H_sub"/>
</dbReference>
<dbReference type="CDD" id="cd06848">
    <property type="entry name" value="GCS_H"/>
    <property type="match status" value="1"/>
</dbReference>
<reference evidence="7 8" key="1">
    <citation type="submission" date="2017-03" db="EMBL/GenBank/DDBJ databases">
        <title>Genomes of endolithic fungi from Antarctica.</title>
        <authorList>
            <person name="Coleine C."/>
            <person name="Masonjones S."/>
            <person name="Stajich J.E."/>
        </authorList>
    </citation>
    <scope>NUCLEOTIDE SEQUENCE [LARGE SCALE GENOMIC DNA]</scope>
    <source>
        <strain evidence="7 8">CCFEE 5187</strain>
    </source>
</reference>
<dbReference type="Pfam" id="PF01597">
    <property type="entry name" value="GCV_H"/>
    <property type="match status" value="1"/>
</dbReference>
<evidence type="ECO:0000256" key="2">
    <source>
        <dbReference type="ARBA" id="ARBA00022823"/>
    </source>
</evidence>
<sequence length="152" mass="16326">MRQLLSSLSVINDYYGNENSNCTSAQAKRFTQDHEWIELSDDGTIGTIGISKYAANALGDVVFVELPTPDLEVNAGDSIGAVESVKSASDIMTPVSGTVIEGNGVLEEKPGTINQGPEGEGWIAKIKVKDPKEVEALMDVEVYDKFTQEAES</sequence>
<evidence type="ECO:0000256" key="5">
    <source>
        <dbReference type="RuleBase" id="RU364055"/>
    </source>
</evidence>
<dbReference type="InterPro" id="IPR011053">
    <property type="entry name" value="Single_hybrid_motif"/>
</dbReference>
<comment type="function">
    <text evidence="5">The H protein shuttles the methylamine group of glycine from the P protein to the T protein.</text>
</comment>
<evidence type="ECO:0000256" key="1">
    <source>
        <dbReference type="ARBA" id="ARBA00009249"/>
    </source>
</evidence>
<dbReference type="Gene3D" id="2.40.50.100">
    <property type="match status" value="1"/>
</dbReference>
<name>A0A4U0X3K0_9PEZI</name>
<comment type="subunit">
    <text evidence="5">The glycine cleavage system is composed of four proteins: P, T, L and H.</text>
</comment>
<dbReference type="GO" id="GO:0009249">
    <property type="term" value="P:protein lipoylation"/>
    <property type="evidence" value="ECO:0007669"/>
    <property type="project" value="TreeGrafter"/>
</dbReference>
<dbReference type="PROSITE" id="PS50968">
    <property type="entry name" value="BIOTINYL_LIPOYL"/>
    <property type="match status" value="1"/>
</dbReference>
<comment type="cofactor">
    <cofactor evidence="5">
        <name>(R)-lipoate</name>
        <dbReference type="ChEBI" id="CHEBI:83088"/>
    </cofactor>
    <text evidence="5">Binds 1 lipoyl cofactor covalently.</text>
</comment>
<dbReference type="STRING" id="331657.A0A4U0X3K0"/>
<evidence type="ECO:0000256" key="4">
    <source>
        <dbReference type="PIRSR" id="PIRSR617453-50"/>
    </source>
</evidence>
<comment type="caution">
    <text evidence="7">The sequence shown here is derived from an EMBL/GenBank/DDBJ whole genome shotgun (WGS) entry which is preliminary data.</text>
</comment>
<keyword evidence="2 4" id="KW-0450">Lipoyl</keyword>
<dbReference type="Proteomes" id="UP000308768">
    <property type="component" value="Unassembled WGS sequence"/>
</dbReference>
<dbReference type="InterPro" id="IPR002930">
    <property type="entry name" value="GCV_H"/>
</dbReference>
<dbReference type="InterPro" id="IPR003016">
    <property type="entry name" value="2-oxoA_DH_lipoyl-BS"/>
</dbReference>
<dbReference type="OrthoDB" id="10264154at2759"/>
<keyword evidence="3 5" id="KW-0809">Transit peptide</keyword>
<dbReference type="InterPro" id="IPR000089">
    <property type="entry name" value="Biotin_lipoyl"/>
</dbReference>
<dbReference type="AlphaFoldDB" id="A0A4U0X3K0"/>
<dbReference type="NCBIfam" id="NF002270">
    <property type="entry name" value="PRK01202.1"/>
    <property type="match status" value="1"/>
</dbReference>
<evidence type="ECO:0000259" key="6">
    <source>
        <dbReference type="PROSITE" id="PS50968"/>
    </source>
</evidence>
<keyword evidence="8" id="KW-1185">Reference proteome</keyword>
<feature type="domain" description="Lipoyl-binding" evidence="6">
    <location>
        <begin position="45"/>
        <end position="127"/>
    </location>
</feature>
<protein>
    <recommendedName>
        <fullName evidence="5">Glycine cleavage system H protein</fullName>
    </recommendedName>
</protein>
<proteinExistence type="inferred from homology"/>
<dbReference type="PROSITE" id="PS00189">
    <property type="entry name" value="LIPOYL"/>
    <property type="match status" value="1"/>
</dbReference>
<dbReference type="GO" id="GO:0005960">
    <property type="term" value="C:glycine cleavage complex"/>
    <property type="evidence" value="ECO:0007669"/>
    <property type="project" value="UniProtKB-UniRule"/>
</dbReference>
<accession>A0A4U0X3K0</accession>
<keyword evidence="5" id="KW-0496">Mitochondrion</keyword>